<protein>
    <submittedName>
        <fullName evidence="3">Peptidase M1</fullName>
    </submittedName>
</protein>
<dbReference type="Proteomes" id="UP000650081">
    <property type="component" value="Unassembled WGS sequence"/>
</dbReference>
<keyword evidence="1" id="KW-0812">Transmembrane</keyword>
<feature type="transmembrane region" description="Helical" evidence="1">
    <location>
        <begin position="326"/>
        <end position="348"/>
    </location>
</feature>
<reference evidence="3" key="1">
    <citation type="submission" date="2020-08" db="EMBL/GenBank/DDBJ databases">
        <title>Lewinella bacteria from marine environments.</title>
        <authorList>
            <person name="Zhong Y."/>
        </authorList>
    </citation>
    <scope>NUCLEOTIDE SEQUENCE</scope>
    <source>
        <strain evidence="3">KCTC 42187</strain>
    </source>
</reference>
<sequence length="1214" mass="137111">MFLEILKFELKYRFTRPATWAYFGILLLFGFLLAANGANASSEKAFANSAVTVANLLMTVSIFGVLIASAVMGVPVYRDIEHGVQDYYFTYPVSEKGYLLGRYAGSLVTLLAISLGVVLGLMIGYSLGPLLEWEEPERFGPLRLADYVYGTTVYLWPNLIFTGTFFFCLVALTRKIFVSYVGSILFFIVYLVAGTLASDLENQSLVSLIDPFGLFGFQEVTKYLTPPEQNTFHAPLTGNLLINRLLWPGIALALLLFTLFRFEFVRFLGGKAEKVKKAVSGEFNRGAAAGAVPIPPVQQRFDGVSYVRHMFAQAWIEFKSILRDPYFAGIISGALLFLFFDGWFGSTIYGTPSLPTTYTMLEMKNETYIFFVLVILVFYTGEVVHRDRTVKFDQISDALPVPSWAIYGGKLMTMVLVTFLLVTMVWILGVFNQTVQGYFDYDFGQYFTDLYLLTWPQYLVLMSLAFFVHVLVNSKFLGHVVAIGTYAVVFFVPAILEIDYNMFLFGSRPGYLISDMNGFGHFVRSVSWFNVYWLAFGTVLLILSGLFWARGTDNAWKSRFQRFGQDWGLKPALGIAAALAVFALSGFTIYNNVSVKNTYTSNEESLDQQEAFEKSYRKYDGFLQPKITDTELFVDLVPEQRNVKARGLFRIKNKGATAIDTLLINHSYDQKTVIMSVFTIDGIAPELVQREEDFDFEIYHLADPLEPGESALMEMVVEGGFGAFPNEGYQRDIVFNGTFLNNSIFPGFGYPSGAGISSDLERKKRGLEIRDYDLPPQDDAQGRATLLFGDDSDFVTFRATVSTAPDQIAIAPGKLTKEYEKDGRRYFEYANEGKIQNFWNISSANYEVLEDVYRNTNGRDVKIQIFHHKNHDRNLDRFMASAKASLAYYARNFSPYQFDQLRILEFPRYATFAQSFPNTVPYAEDFGWTGDFRDPADNDYAFTVTAHEVAHQWWGHQIAPSATRGANQIAETMAEYSSLMVTKERYGEASMGKFLKYELDSYLRGRSGESKFEKTLLDNDTQAYVWYRKGGLIMYALSDYIGEDRLNAGFAAFLDSFALKEDPPFATTADWYGFIQSVTPDSMQYFLRESFAEITLYENRALSAVYAPTPEANGKYRVTLKVDTRKISYEGSGEEKARPTAPSLIEIGVFGPDGTNAQGLVEKQPLFLEKRWLTPGEHTIVVYVDALPEKAGIDPYNKLIDRVADDNLIPVVKE</sequence>
<dbReference type="SUPFAM" id="SSF55486">
    <property type="entry name" value="Metalloproteases ('zincins'), catalytic domain"/>
    <property type="match status" value="1"/>
</dbReference>
<dbReference type="Gene3D" id="1.10.390.10">
    <property type="entry name" value="Neutral Protease Domain 2"/>
    <property type="match status" value="1"/>
</dbReference>
<dbReference type="EMBL" id="JACSIT010000141">
    <property type="protein sequence ID" value="MBC6995674.1"/>
    <property type="molecule type" value="Genomic_DNA"/>
</dbReference>
<feature type="transmembrane region" description="Helical" evidence="1">
    <location>
        <begin position="572"/>
        <end position="590"/>
    </location>
</feature>
<dbReference type="RefSeq" id="WP_187467702.1">
    <property type="nucleotide sequence ID" value="NZ_JACSIT010000141.1"/>
</dbReference>
<feature type="domain" description="Peptidase M1 membrane alanine aminopeptidase" evidence="2">
    <location>
        <begin position="882"/>
        <end position="1060"/>
    </location>
</feature>
<keyword evidence="1" id="KW-0472">Membrane</keyword>
<feature type="transmembrane region" description="Helical" evidence="1">
    <location>
        <begin position="147"/>
        <end position="170"/>
    </location>
</feature>
<comment type="caution">
    <text evidence="3">The sequence shown here is derived from an EMBL/GenBank/DDBJ whole genome shotgun (WGS) entry which is preliminary data.</text>
</comment>
<dbReference type="AlphaFoldDB" id="A0A923PQL5"/>
<dbReference type="InterPro" id="IPR014782">
    <property type="entry name" value="Peptidase_M1_dom"/>
</dbReference>
<dbReference type="GO" id="GO:0008270">
    <property type="term" value="F:zinc ion binding"/>
    <property type="evidence" value="ECO:0007669"/>
    <property type="project" value="InterPro"/>
</dbReference>
<feature type="transmembrane region" description="Helical" evidence="1">
    <location>
        <begin position="103"/>
        <end position="127"/>
    </location>
</feature>
<keyword evidence="4" id="KW-1185">Reference proteome</keyword>
<feature type="transmembrane region" description="Helical" evidence="1">
    <location>
        <begin position="450"/>
        <end position="469"/>
    </location>
</feature>
<feature type="transmembrane region" description="Helical" evidence="1">
    <location>
        <begin position="56"/>
        <end position="77"/>
    </location>
</feature>
<accession>A0A923PQL5</accession>
<gene>
    <name evidence="3" type="ORF">H9S92_16025</name>
</gene>
<evidence type="ECO:0000313" key="3">
    <source>
        <dbReference type="EMBL" id="MBC6995674.1"/>
    </source>
</evidence>
<dbReference type="GO" id="GO:0008237">
    <property type="term" value="F:metallopeptidase activity"/>
    <property type="evidence" value="ECO:0007669"/>
    <property type="project" value="InterPro"/>
</dbReference>
<feature type="transmembrane region" description="Helical" evidence="1">
    <location>
        <begin position="476"/>
        <end position="496"/>
    </location>
</feature>
<feature type="transmembrane region" description="Helical" evidence="1">
    <location>
        <begin position="177"/>
        <end position="197"/>
    </location>
</feature>
<evidence type="ECO:0000259" key="2">
    <source>
        <dbReference type="Pfam" id="PF01433"/>
    </source>
</evidence>
<feature type="transmembrane region" description="Helical" evidence="1">
    <location>
        <begin position="531"/>
        <end position="551"/>
    </location>
</feature>
<evidence type="ECO:0000256" key="1">
    <source>
        <dbReference type="SAM" id="Phobius"/>
    </source>
</evidence>
<keyword evidence="1" id="KW-1133">Transmembrane helix</keyword>
<dbReference type="InterPro" id="IPR027268">
    <property type="entry name" value="Peptidase_M4/M1_CTD_sf"/>
</dbReference>
<evidence type="ECO:0000313" key="4">
    <source>
        <dbReference type="Proteomes" id="UP000650081"/>
    </source>
</evidence>
<feature type="transmembrane region" description="Helical" evidence="1">
    <location>
        <begin position="404"/>
        <end position="430"/>
    </location>
</feature>
<feature type="transmembrane region" description="Helical" evidence="1">
    <location>
        <begin position="368"/>
        <end position="384"/>
    </location>
</feature>
<feature type="transmembrane region" description="Helical" evidence="1">
    <location>
        <begin position="245"/>
        <end position="264"/>
    </location>
</feature>
<name>A0A923PQL5_9BACT</name>
<dbReference type="Pfam" id="PF01433">
    <property type="entry name" value="Peptidase_M1"/>
    <property type="match status" value="1"/>
</dbReference>
<organism evidence="3 4">
    <name type="scientific">Neolewinella lacunae</name>
    <dbReference type="NCBI Taxonomy" id="1517758"/>
    <lineage>
        <taxon>Bacteria</taxon>
        <taxon>Pseudomonadati</taxon>
        <taxon>Bacteroidota</taxon>
        <taxon>Saprospiria</taxon>
        <taxon>Saprospirales</taxon>
        <taxon>Lewinellaceae</taxon>
        <taxon>Neolewinella</taxon>
    </lineage>
</organism>
<proteinExistence type="predicted"/>